<keyword evidence="5" id="KW-1185">Reference proteome</keyword>
<comment type="subcellular location">
    <subcellularLocation>
        <location evidence="2">Cell membrane</location>
        <topology evidence="2">Lipid-anchor</topology>
    </subcellularLocation>
</comment>
<evidence type="ECO:0000256" key="2">
    <source>
        <dbReference type="RuleBase" id="RU362097"/>
    </source>
</evidence>
<dbReference type="GO" id="GO:0005886">
    <property type="term" value="C:plasma membrane"/>
    <property type="evidence" value="ECO:0007669"/>
    <property type="project" value="UniProtKB-SubCell"/>
</dbReference>
<dbReference type="PANTHER" id="PTHR30203:SF32">
    <property type="entry name" value="CATION EFFLUX SYSTEM PROTEIN CUSC"/>
    <property type="match status" value="1"/>
</dbReference>
<keyword evidence="2" id="KW-0812">Transmembrane</keyword>
<keyword evidence="2" id="KW-0472">Membrane</keyword>
<dbReference type="PANTHER" id="PTHR30203">
    <property type="entry name" value="OUTER MEMBRANE CATION EFFLUX PROTEIN"/>
    <property type="match status" value="1"/>
</dbReference>
<keyword evidence="2" id="KW-1134">Transmembrane beta strand</keyword>
<dbReference type="EMBL" id="RDQO01000003">
    <property type="protein sequence ID" value="RMX05821.1"/>
    <property type="molecule type" value="Genomic_DNA"/>
</dbReference>
<keyword evidence="3" id="KW-0175">Coiled coil</keyword>
<reference evidence="4 5" key="1">
    <citation type="submission" date="2018-10" db="EMBL/GenBank/DDBJ databases">
        <title>Draft genome of Cortibacter populi DSM10536.</title>
        <authorList>
            <person name="Bernier A.-M."/>
            <person name="Bernard K."/>
        </authorList>
    </citation>
    <scope>NUCLEOTIDE SEQUENCE [LARGE SCALE GENOMIC DNA]</scope>
    <source>
        <strain evidence="4 5">DSM 105136</strain>
    </source>
</reference>
<sequence>MNHLNFRPSVIGRHVAAALGALVLAGCSSLAPQYERSTESVTAPQWPVSANQPAAADGAVPAAQLPWRDFYTEPRLQQVIATALAHNRDLRLAALNIERARAQYRIQRAGLLPEVGASGGQSAQRVPASVSGTGDSMISRSYSAQVGISSYEIDVFGRIRDLQEQALQTYLASEETRRATQISLIGEVAGAYLTLAADLDLQRVAQQTLASRQDSYELQTERAEVGTASELEMRQAEGELEDARAQVLTIEQQLLLDRNALELLTGSPLPDALLPEPGSLLRLLPVQNIPVGLPADLLQNRPDIRAAERTLVGAHANIGAARAAFFPSISLTGTLGRASGDLEGLFGSGGGLGWTFVPQINLPIFTGGRLQAQLDTAEVDREIALTQYEKSIQVAFREVADVLAQRSVVDRQLATQQRRVDATSATSELVDLRYEGGVSSYLEVLDAQRNLFAAQQAQIQAELAQQASLVTLYKVLGGGWSVQDQQSADAAAQARADVRAASASVLDARQLWQRQ</sequence>
<dbReference type="SUPFAM" id="SSF56954">
    <property type="entry name" value="Outer membrane efflux proteins (OEP)"/>
    <property type="match status" value="1"/>
</dbReference>
<dbReference type="InterPro" id="IPR003423">
    <property type="entry name" value="OMP_efflux"/>
</dbReference>
<evidence type="ECO:0000256" key="3">
    <source>
        <dbReference type="SAM" id="Coils"/>
    </source>
</evidence>
<protein>
    <submittedName>
        <fullName evidence="4">Efflux transporter outer membrane subunit</fullName>
    </submittedName>
</protein>
<evidence type="ECO:0000313" key="5">
    <source>
        <dbReference type="Proteomes" id="UP000278006"/>
    </source>
</evidence>
<dbReference type="AlphaFoldDB" id="A0A3M6QSJ7"/>
<comment type="caution">
    <text evidence="4">The sequence shown here is derived from an EMBL/GenBank/DDBJ whole genome shotgun (WGS) entry which is preliminary data.</text>
</comment>
<proteinExistence type="inferred from homology"/>
<gene>
    <name evidence="4" type="ORF">D8I35_11725</name>
</gene>
<evidence type="ECO:0000256" key="1">
    <source>
        <dbReference type="ARBA" id="ARBA00007613"/>
    </source>
</evidence>
<comment type="similarity">
    <text evidence="1 2">Belongs to the outer membrane factor (OMF) (TC 1.B.17) family.</text>
</comment>
<dbReference type="Proteomes" id="UP000278006">
    <property type="component" value="Unassembled WGS sequence"/>
</dbReference>
<dbReference type="Pfam" id="PF02321">
    <property type="entry name" value="OEP"/>
    <property type="match status" value="2"/>
</dbReference>
<dbReference type="PROSITE" id="PS51257">
    <property type="entry name" value="PROKAR_LIPOPROTEIN"/>
    <property type="match status" value="1"/>
</dbReference>
<dbReference type="Gene3D" id="2.20.200.10">
    <property type="entry name" value="Outer membrane efflux proteins (OEP)"/>
    <property type="match status" value="1"/>
</dbReference>
<accession>A0A3M6QSJ7</accession>
<dbReference type="InterPro" id="IPR010131">
    <property type="entry name" value="MdtP/NodT-like"/>
</dbReference>
<dbReference type="NCBIfam" id="TIGR01845">
    <property type="entry name" value="outer_NodT"/>
    <property type="match status" value="1"/>
</dbReference>
<dbReference type="GO" id="GO:0015562">
    <property type="term" value="F:efflux transmembrane transporter activity"/>
    <property type="evidence" value="ECO:0007669"/>
    <property type="project" value="InterPro"/>
</dbReference>
<name>A0A3M6QSJ7_9BURK</name>
<organism evidence="4 5">
    <name type="scientific">Corticibacter populi</name>
    <dbReference type="NCBI Taxonomy" id="1550736"/>
    <lineage>
        <taxon>Bacteria</taxon>
        <taxon>Pseudomonadati</taxon>
        <taxon>Pseudomonadota</taxon>
        <taxon>Betaproteobacteria</taxon>
        <taxon>Burkholderiales</taxon>
        <taxon>Comamonadaceae</taxon>
        <taxon>Corticibacter</taxon>
    </lineage>
</organism>
<keyword evidence="2" id="KW-0564">Palmitate</keyword>
<dbReference type="RefSeq" id="WP_122229456.1">
    <property type="nucleotide sequence ID" value="NZ_RDQO01000003.1"/>
</dbReference>
<keyword evidence="2" id="KW-0449">Lipoprotein</keyword>
<feature type="coiled-coil region" evidence="3">
    <location>
        <begin position="226"/>
        <end position="253"/>
    </location>
</feature>
<dbReference type="OrthoDB" id="9770517at2"/>
<evidence type="ECO:0000313" key="4">
    <source>
        <dbReference type="EMBL" id="RMX05821.1"/>
    </source>
</evidence>
<dbReference type="Gene3D" id="1.20.1600.10">
    <property type="entry name" value="Outer membrane efflux proteins (OEP)"/>
    <property type="match status" value="1"/>
</dbReference>